<comment type="caution">
    <text evidence="2">The sequence shown here is derived from an EMBL/GenBank/DDBJ whole genome shotgun (WGS) entry which is preliminary data.</text>
</comment>
<sequence length="156" mass="16954">MIGRWWPRVAGGLAAYVGLGLLLVLIDADPDPVRLALLVAICTALLGLLRDALNLGEPSWQVDVERPSVRDSGDPRLLRNVGLMEAHLSSRTPDHTLRDRLGVLTDQVLRQRHGLHRGDPGAAAVLGPELSAVLSGPARWLSRAEIDRCLTIIEEL</sequence>
<name>A0ABP8WSV1_9ACTN</name>
<evidence type="ECO:0000313" key="3">
    <source>
        <dbReference type="Proteomes" id="UP001499974"/>
    </source>
</evidence>
<gene>
    <name evidence="2" type="ORF">GCM10023349_05230</name>
</gene>
<keyword evidence="1" id="KW-1133">Transmembrane helix</keyword>
<keyword evidence="1" id="KW-0812">Transmembrane</keyword>
<reference evidence="3" key="1">
    <citation type="journal article" date="2019" name="Int. J. Syst. Evol. Microbiol.">
        <title>The Global Catalogue of Microorganisms (GCM) 10K type strain sequencing project: providing services to taxonomists for standard genome sequencing and annotation.</title>
        <authorList>
            <consortium name="The Broad Institute Genomics Platform"/>
            <consortium name="The Broad Institute Genome Sequencing Center for Infectious Disease"/>
            <person name="Wu L."/>
            <person name="Ma J."/>
        </authorList>
    </citation>
    <scope>NUCLEOTIDE SEQUENCE [LARGE SCALE GENOMIC DNA]</scope>
    <source>
        <strain evidence="3">JCM 18531</strain>
    </source>
</reference>
<evidence type="ECO:0000313" key="2">
    <source>
        <dbReference type="EMBL" id="GAA4693000.1"/>
    </source>
</evidence>
<protein>
    <submittedName>
        <fullName evidence="2">Uncharacterized protein</fullName>
    </submittedName>
</protein>
<proteinExistence type="predicted"/>
<feature type="transmembrane region" description="Helical" evidence="1">
    <location>
        <begin position="32"/>
        <end position="49"/>
    </location>
</feature>
<organism evidence="2 3">
    <name type="scientific">Nocardioides conyzicola</name>
    <dbReference type="NCBI Taxonomy" id="1651781"/>
    <lineage>
        <taxon>Bacteria</taxon>
        <taxon>Bacillati</taxon>
        <taxon>Actinomycetota</taxon>
        <taxon>Actinomycetes</taxon>
        <taxon>Propionibacteriales</taxon>
        <taxon>Nocardioidaceae</taxon>
        <taxon>Nocardioides</taxon>
    </lineage>
</organism>
<keyword evidence="3" id="KW-1185">Reference proteome</keyword>
<accession>A0ABP8WSV1</accession>
<keyword evidence="1" id="KW-0472">Membrane</keyword>
<evidence type="ECO:0000256" key="1">
    <source>
        <dbReference type="SAM" id="Phobius"/>
    </source>
</evidence>
<dbReference type="Proteomes" id="UP001499974">
    <property type="component" value="Unassembled WGS sequence"/>
</dbReference>
<dbReference type="EMBL" id="BAABKM010000001">
    <property type="protein sequence ID" value="GAA4693000.1"/>
    <property type="molecule type" value="Genomic_DNA"/>
</dbReference>
<dbReference type="RefSeq" id="WP_345518935.1">
    <property type="nucleotide sequence ID" value="NZ_BAABKM010000001.1"/>
</dbReference>
<feature type="transmembrane region" description="Helical" evidence="1">
    <location>
        <begin position="9"/>
        <end position="26"/>
    </location>
</feature>